<reference evidence="1 2" key="1">
    <citation type="journal article" date="2011" name="PLoS Pathog.">
        <title>Dynamic evolution of pathogenicity revealed by sequencing and comparative genomics of 19 Pseudomonas syringae isolates.</title>
        <authorList>
            <person name="Baltrus D.A."/>
            <person name="Nishimura M.T."/>
            <person name="Romanchuk A."/>
            <person name="Chang J.H."/>
            <person name="Mukhtar M.S."/>
            <person name="Cherkis K."/>
            <person name="Roach J."/>
            <person name="Grant S.R."/>
            <person name="Jones C.D."/>
            <person name="Dangl J.L."/>
        </authorList>
    </citation>
    <scope>NUCLEOTIDE SEQUENCE [LARGE SCALE GENOMIC DNA]</scope>
    <source>
        <strain evidence="1 2">M301315</strain>
    </source>
</reference>
<dbReference type="AlphaFoldDB" id="A0AAD0M1C0"/>
<proteinExistence type="predicted"/>
<organism evidence="1 2">
    <name type="scientific">Pseudomonas amygdali pv. lachrymans str. M301315</name>
    <dbReference type="NCBI Taxonomy" id="629260"/>
    <lineage>
        <taxon>Bacteria</taxon>
        <taxon>Pseudomonadati</taxon>
        <taxon>Pseudomonadota</taxon>
        <taxon>Gammaproteobacteria</taxon>
        <taxon>Pseudomonadales</taxon>
        <taxon>Pseudomonadaceae</taxon>
        <taxon>Pseudomonas</taxon>
        <taxon>Pseudomonas amygdali</taxon>
    </lineage>
</organism>
<name>A0AAD0M1C0_PSEAV</name>
<dbReference type="RefSeq" id="WP_005746308.1">
    <property type="nucleotide sequence ID" value="NZ_CP031225.1"/>
</dbReference>
<evidence type="ECO:0000313" key="1">
    <source>
        <dbReference type="EMBL" id="AXH57287.1"/>
    </source>
</evidence>
<gene>
    <name evidence="1" type="ORF">PLA107_019780</name>
</gene>
<accession>A0AAD0M1C0</accession>
<dbReference type="Proteomes" id="UP000006426">
    <property type="component" value="Chromosome"/>
</dbReference>
<sequence length="257" mass="28402">MKNYRTLLTHSTKIGGAAVGGAVGSLAGPAGTVTGAAIGAAVAETCTVVLDDLANRWLSPKEEQRVAGVAALAIEQIRERLLWETRREDDFFEGDTDAPSPAEELLEGVLLTAKQEHEQLKLPYLANFYTNLVFAPYVQRHEANHLLGLVEGLTYRQLCILSLASQLNDYDVRDEMWRPKAQIDAESLDVAQQSLYLFQRQLLISYSKDQERAGFVHEVSVVIPAFATVSSTGTRVVELFGLKSIPKHHLSEIARLW</sequence>
<protein>
    <submittedName>
        <fullName evidence="1">Uncharacterized protein</fullName>
    </submittedName>
</protein>
<evidence type="ECO:0000313" key="2">
    <source>
        <dbReference type="Proteomes" id="UP000006426"/>
    </source>
</evidence>
<dbReference type="EMBL" id="CP031225">
    <property type="protein sequence ID" value="AXH57287.1"/>
    <property type="molecule type" value="Genomic_DNA"/>
</dbReference>